<dbReference type="CDD" id="cd15571">
    <property type="entry name" value="ePHD"/>
    <property type="match status" value="1"/>
</dbReference>
<evidence type="ECO:0000256" key="3">
    <source>
        <dbReference type="ARBA" id="ARBA00022833"/>
    </source>
</evidence>
<keyword evidence="1" id="KW-0479">Metal-binding</keyword>
<dbReference type="InterPro" id="IPR050701">
    <property type="entry name" value="Histone_Mod_Regulator"/>
</dbReference>
<reference evidence="8" key="1">
    <citation type="journal article" date="2023" name="Science">
        <title>Elucidation of the pathway for biosynthesis of saponin adjuvants from the soapbark tree.</title>
        <authorList>
            <person name="Reed J."/>
            <person name="Orme A."/>
            <person name="El-Demerdash A."/>
            <person name="Owen C."/>
            <person name="Martin L.B.B."/>
            <person name="Misra R.C."/>
            <person name="Kikuchi S."/>
            <person name="Rejzek M."/>
            <person name="Martin A.C."/>
            <person name="Harkess A."/>
            <person name="Leebens-Mack J."/>
            <person name="Louveau T."/>
            <person name="Stephenson M.J."/>
            <person name="Osbourn A."/>
        </authorList>
    </citation>
    <scope>NUCLEOTIDE SEQUENCE</scope>
    <source>
        <strain evidence="8">S10</strain>
    </source>
</reference>
<proteinExistence type="predicted"/>
<dbReference type="KEGG" id="qsa:O6P43_015236"/>
<dbReference type="EMBL" id="JARAOO010000006">
    <property type="protein sequence ID" value="KAJ7965629.1"/>
    <property type="molecule type" value="Genomic_DNA"/>
</dbReference>
<dbReference type="SUPFAM" id="SSF57903">
    <property type="entry name" value="FYVE/PHD zinc finger"/>
    <property type="match status" value="1"/>
</dbReference>
<evidence type="ECO:0000256" key="4">
    <source>
        <dbReference type="PROSITE-ProRule" id="PRU00146"/>
    </source>
</evidence>
<feature type="region of interest" description="Disordered" evidence="5">
    <location>
        <begin position="469"/>
        <end position="517"/>
    </location>
</feature>
<feature type="compositionally biased region" description="Polar residues" evidence="5">
    <location>
        <begin position="37"/>
        <end position="50"/>
    </location>
</feature>
<feature type="compositionally biased region" description="Polar residues" evidence="5">
    <location>
        <begin position="1290"/>
        <end position="1299"/>
    </location>
</feature>
<dbReference type="PROSITE" id="PS01359">
    <property type="entry name" value="ZF_PHD_1"/>
    <property type="match status" value="1"/>
</dbReference>
<organism evidence="8 9">
    <name type="scientific">Quillaja saponaria</name>
    <name type="common">Soap bark tree</name>
    <dbReference type="NCBI Taxonomy" id="32244"/>
    <lineage>
        <taxon>Eukaryota</taxon>
        <taxon>Viridiplantae</taxon>
        <taxon>Streptophyta</taxon>
        <taxon>Embryophyta</taxon>
        <taxon>Tracheophyta</taxon>
        <taxon>Spermatophyta</taxon>
        <taxon>Magnoliopsida</taxon>
        <taxon>eudicotyledons</taxon>
        <taxon>Gunneridae</taxon>
        <taxon>Pentapetalae</taxon>
        <taxon>rosids</taxon>
        <taxon>fabids</taxon>
        <taxon>Fabales</taxon>
        <taxon>Quillajaceae</taxon>
        <taxon>Quillaja</taxon>
    </lineage>
</organism>
<dbReference type="InterPro" id="IPR034732">
    <property type="entry name" value="EPHD"/>
</dbReference>
<dbReference type="SMART" id="SM00249">
    <property type="entry name" value="PHD"/>
    <property type="match status" value="4"/>
</dbReference>
<sequence>MTGGRCQRRKKMMGRGAKGGCGTEERPCPISRAPATTPATQTENSENYTSLEIDYYSQATKALSERSPFDEETSASIVPTLPSGLASLLNRHSDSRRRHKKSHSSADKKSSRLGEKSRNSNIWVETEDYFRDLTLPDVGNLFEVSNFSGLTTRKCYSIPILGNAPRSNVGIPENGIATDAIVNEVSFEDGDCLMEIDSVRADVLPQEDKLFTISDFSSCLEWLLGYRNKISLTSERPSKKRKLLGADAGLEKIIIAVPSEGDSTSCHYCCLGDTGKEFNQLIVCNSCKASVHQKCYGVHDNVDMSWLCSWCKQKDDVGDSVRPCVLCPKKGGALKLVHKSVENGGPLEFAHLFCCLWMPEVYIEDLRKMEPIMNVEGIKETRKKLVCNICKVKFGACVRCSHGTCRASFHPICAREARHRMEVWAKYGFDNVELRAFCSKHSEVQDYSGTPQAGNPSVSVGSELSVANPLPLTKPVSKPHKSRIGHRNGHNNGVHVSPYDNCSDKSGDDELQEVGSSDSRLSARVILDCGGTEQLNDTEFLGSNKDVNPYDSLNFALILKKLIDRGKVDMKNVALDIGISPDLLSANLAGDRLVPDVQCKIVDWFKAHAYISTLQKDLKVKIKPVNSCKDEAGAADGSDTLPISDSDNLDPVAVKSVPPRRRTVSNVRILRDSKVICSSGNVFSEIGIPVEKVKIDQPPHEAPEDLSRPPFDPSEMNSTESDILPRSEVPWGIYGNFAGNLDKRSDLSFSETVPREEADVSLQNACVNADQQYPVCPASKPADSALIKTEAVTSYYIHPDIKKKFLQIQSRAFSQDFIDSREEGASCFEKCSKASVSCSNETQYSNCNDVIPNSDQVNMEQLVMAKKMGVLESSPEDEVEGEIIYFQHRLLCNAFSRKQFSDNLICTVAKSLPEEIDAAWHQRWDAVLVNQYLYDLIEAKKLGRKERRHKEAQAVLAAATAAAAASSRVSSFRKDSLDESAQPENFPKFDTFSGRSGICSQPMPRAKETLSRLAVTRTSSEKHSDFAQSASAFSKEHPRSCDICRRSETILNPILVCSNCKFTWIVTVTVKEPMGPWYCELCEDLSRISGAPPVNFWEKPYFVAECSLCGGTTGAFRKCSDGQWVHAFCAEWVFQSTFRRGQSSPIEGMETLLKGADVCYLCSHKQGVCIKCNYGHCQTSYHPFCARNAGLYMNVRLIGGKLQHKAYCEKHSLEQRAKAETHKHGIEELKRIKQIRVELERLRLLCERIIKREKIKRELVLCSHDILAFKRDHAARSVLVHSPLLLPDGSSESATTSLKGHTDDYKSSSEAVQRSDDVTVDSSVSSKHRVRVTISMDTDQRIDDDCSTSHSHFNRKLSERVQYSGKQIPQRPSVVSRNLLDDVGWRSKSRKHAETFEKELVMTSDQASMKNMMLPKGYAYVPADCLSNDKHSNQDACGSEPLEHEG</sequence>
<gene>
    <name evidence="8" type="ORF">O6P43_015236</name>
</gene>
<protein>
    <submittedName>
        <fullName evidence="8">Phd finger protein</fullName>
    </submittedName>
</protein>
<dbReference type="GO" id="GO:0005634">
    <property type="term" value="C:nucleus"/>
    <property type="evidence" value="ECO:0007669"/>
    <property type="project" value="UniProtKB-ARBA"/>
</dbReference>
<dbReference type="PROSITE" id="PS51805">
    <property type="entry name" value="EPHD"/>
    <property type="match status" value="2"/>
</dbReference>
<evidence type="ECO:0000256" key="5">
    <source>
        <dbReference type="SAM" id="MobiDB-lite"/>
    </source>
</evidence>
<evidence type="ECO:0000313" key="8">
    <source>
        <dbReference type="EMBL" id="KAJ7965629.1"/>
    </source>
</evidence>
<evidence type="ECO:0000256" key="1">
    <source>
        <dbReference type="ARBA" id="ARBA00022723"/>
    </source>
</evidence>
<keyword evidence="9" id="KW-1185">Reference proteome</keyword>
<dbReference type="InterPro" id="IPR019787">
    <property type="entry name" value="Znf_PHD-finger"/>
</dbReference>
<keyword evidence="3" id="KW-0862">Zinc</keyword>
<dbReference type="InterPro" id="IPR011011">
    <property type="entry name" value="Znf_FYVE_PHD"/>
</dbReference>
<keyword evidence="2 4" id="KW-0863">Zinc-finger</keyword>
<feature type="domain" description="PHD-type" evidence="7">
    <location>
        <begin position="1103"/>
        <end position="1212"/>
    </location>
</feature>
<feature type="domain" description="PHD-type" evidence="7">
    <location>
        <begin position="321"/>
        <end position="442"/>
    </location>
</feature>
<feature type="region of interest" description="Disordered" evidence="5">
    <location>
        <begin position="1290"/>
        <end position="1322"/>
    </location>
</feature>
<dbReference type="InterPro" id="IPR013083">
    <property type="entry name" value="Znf_RING/FYVE/PHD"/>
</dbReference>
<name>A0AAD7LWT3_QUISA</name>
<feature type="compositionally biased region" description="Basic residues" evidence="5">
    <location>
        <begin position="1"/>
        <end position="13"/>
    </location>
</feature>
<feature type="region of interest" description="Disordered" evidence="5">
    <location>
        <begin position="697"/>
        <end position="721"/>
    </location>
</feature>
<feature type="compositionally biased region" description="Basic and acidic residues" evidence="5">
    <location>
        <begin position="697"/>
        <end position="707"/>
    </location>
</feature>
<dbReference type="Pfam" id="PF13832">
    <property type="entry name" value="zf-HC5HC2H_2"/>
    <property type="match status" value="2"/>
</dbReference>
<dbReference type="InterPro" id="IPR001965">
    <property type="entry name" value="Znf_PHD"/>
</dbReference>
<evidence type="ECO:0000259" key="6">
    <source>
        <dbReference type="PROSITE" id="PS50016"/>
    </source>
</evidence>
<evidence type="ECO:0000313" key="9">
    <source>
        <dbReference type="Proteomes" id="UP001163823"/>
    </source>
</evidence>
<dbReference type="PANTHER" id="PTHR13793">
    <property type="entry name" value="PHD FINGER PROTEINS"/>
    <property type="match status" value="1"/>
</dbReference>
<comment type="caution">
    <text evidence="8">The sequence shown here is derived from an EMBL/GenBank/DDBJ whole genome shotgun (WGS) entry which is preliminary data.</text>
</comment>
<feature type="region of interest" description="Disordered" evidence="5">
    <location>
        <begin position="91"/>
        <end position="117"/>
    </location>
</feature>
<feature type="region of interest" description="Disordered" evidence="5">
    <location>
        <begin position="1"/>
        <end position="50"/>
    </location>
</feature>
<dbReference type="PROSITE" id="PS50016">
    <property type="entry name" value="ZF_PHD_2"/>
    <property type="match status" value="1"/>
</dbReference>
<feature type="compositionally biased region" description="Basic and acidic residues" evidence="5">
    <location>
        <begin position="104"/>
        <end position="117"/>
    </location>
</feature>
<feature type="compositionally biased region" description="Basic residues" evidence="5">
    <location>
        <begin position="477"/>
        <end position="489"/>
    </location>
</feature>
<evidence type="ECO:0000256" key="2">
    <source>
        <dbReference type="ARBA" id="ARBA00022771"/>
    </source>
</evidence>
<dbReference type="InterPro" id="IPR019786">
    <property type="entry name" value="Zinc_finger_PHD-type_CS"/>
</dbReference>
<dbReference type="Gene3D" id="3.30.40.10">
    <property type="entry name" value="Zinc/RING finger domain, C3HC4 (zinc finger)"/>
    <property type="match status" value="3"/>
</dbReference>
<accession>A0AAD7LWT3</accession>
<dbReference type="Proteomes" id="UP001163823">
    <property type="component" value="Chromosome 6"/>
</dbReference>
<feature type="compositionally biased region" description="Basic residues" evidence="5">
    <location>
        <begin position="94"/>
        <end position="103"/>
    </location>
</feature>
<dbReference type="GO" id="GO:0008270">
    <property type="term" value="F:zinc ion binding"/>
    <property type="evidence" value="ECO:0007669"/>
    <property type="project" value="UniProtKB-KW"/>
</dbReference>
<evidence type="ECO:0000259" key="7">
    <source>
        <dbReference type="PROSITE" id="PS51805"/>
    </source>
</evidence>
<dbReference type="Pfam" id="PF13831">
    <property type="entry name" value="PHD_2"/>
    <property type="match status" value="1"/>
</dbReference>
<feature type="compositionally biased region" description="Basic and acidic residues" evidence="5">
    <location>
        <begin position="1300"/>
        <end position="1317"/>
    </location>
</feature>
<feature type="domain" description="PHD-type" evidence="6">
    <location>
        <begin position="263"/>
        <end position="314"/>
    </location>
</feature>
<dbReference type="PANTHER" id="PTHR13793:SF107">
    <property type="entry name" value="BROMODOMAIN-CONTAINING PROTEIN HOMOLOG"/>
    <property type="match status" value="1"/>
</dbReference>
<dbReference type="GO" id="GO:0006357">
    <property type="term" value="P:regulation of transcription by RNA polymerase II"/>
    <property type="evidence" value="ECO:0007669"/>
    <property type="project" value="TreeGrafter"/>
</dbReference>